<name>A0AAU9JIJ2_9CILI</name>
<dbReference type="InterPro" id="IPR007714">
    <property type="entry name" value="CFA20_dom"/>
</dbReference>
<evidence type="ECO:0000313" key="4">
    <source>
        <dbReference type="Proteomes" id="UP001162131"/>
    </source>
</evidence>
<gene>
    <name evidence="3" type="ORF">BSTOLATCC_MIC38760</name>
</gene>
<evidence type="ECO:0000256" key="1">
    <source>
        <dbReference type="SAM" id="MobiDB-lite"/>
    </source>
</evidence>
<sequence>MLRNQVYVEILNASHAISLQNAALTGAISRLLDRLCQSEVLVMSNNAKLQIPRTSRHELDIYTPYLIIQAFIPKGKQFNIEISVTDTSAMKRKLIFTQCRGIIRNSLHSRIQNTIINRDQWTNICIDVSLFNLECFGSTFHHIDSVTISGFCRIRKIFGCKFPLKDSNERMNTQLKHEILPDAYEFPDILSALSQIINPGKISVETPLPDAPSRVANYSPNLSKRQEYFLEDSPQRSIKIKRKNLIESKVYDKLIMGQFGPNPFKQSKHNADFYSKSIVPQKSTPQMAPPPIRTKPNRRTIFNDDAPQKESKSFRISHEDNSFIGLNEYGVDIKPKSSLYEQYMGAVTTIRHHTPPFVNLDNEGLTYDPVSKNYSLPAEVVWRDNF</sequence>
<evidence type="ECO:0000259" key="2">
    <source>
        <dbReference type="Pfam" id="PF05018"/>
    </source>
</evidence>
<evidence type="ECO:0000313" key="3">
    <source>
        <dbReference type="EMBL" id="CAG9325507.1"/>
    </source>
</evidence>
<protein>
    <recommendedName>
        <fullName evidence="2">CFA20 domain-containing protein</fullName>
    </recommendedName>
</protein>
<accession>A0AAU9JIJ2</accession>
<dbReference type="Pfam" id="PF05018">
    <property type="entry name" value="CFA20_dom"/>
    <property type="match status" value="1"/>
</dbReference>
<reference evidence="3" key="1">
    <citation type="submission" date="2021-09" db="EMBL/GenBank/DDBJ databases">
        <authorList>
            <consortium name="AG Swart"/>
            <person name="Singh M."/>
            <person name="Singh A."/>
            <person name="Seah K."/>
            <person name="Emmerich C."/>
        </authorList>
    </citation>
    <scope>NUCLEOTIDE SEQUENCE</scope>
    <source>
        <strain evidence="3">ATCC30299</strain>
    </source>
</reference>
<comment type="caution">
    <text evidence="3">The sequence shown here is derived from an EMBL/GenBank/DDBJ whole genome shotgun (WGS) entry which is preliminary data.</text>
</comment>
<dbReference type="Proteomes" id="UP001162131">
    <property type="component" value="Unassembled WGS sequence"/>
</dbReference>
<keyword evidence="4" id="KW-1185">Reference proteome</keyword>
<organism evidence="3 4">
    <name type="scientific">Blepharisma stoltei</name>
    <dbReference type="NCBI Taxonomy" id="1481888"/>
    <lineage>
        <taxon>Eukaryota</taxon>
        <taxon>Sar</taxon>
        <taxon>Alveolata</taxon>
        <taxon>Ciliophora</taxon>
        <taxon>Postciliodesmatophora</taxon>
        <taxon>Heterotrichea</taxon>
        <taxon>Heterotrichida</taxon>
        <taxon>Blepharismidae</taxon>
        <taxon>Blepharisma</taxon>
    </lineage>
</organism>
<dbReference type="PANTHER" id="PTHR12458">
    <property type="entry name" value="ORF PROTEIN"/>
    <property type="match status" value="1"/>
</dbReference>
<proteinExistence type="predicted"/>
<feature type="domain" description="CFA20" evidence="2">
    <location>
        <begin position="7"/>
        <end position="162"/>
    </location>
</feature>
<dbReference type="InterPro" id="IPR040441">
    <property type="entry name" value="CFA20/CFAP20DC"/>
</dbReference>
<feature type="region of interest" description="Disordered" evidence="1">
    <location>
        <begin position="281"/>
        <end position="311"/>
    </location>
</feature>
<dbReference type="AlphaFoldDB" id="A0AAU9JIJ2"/>
<dbReference type="EMBL" id="CAJZBQ010000038">
    <property type="protein sequence ID" value="CAG9325507.1"/>
    <property type="molecule type" value="Genomic_DNA"/>
</dbReference>